<feature type="domain" description="FACT complex subunit SPT16 middle" evidence="4">
    <location>
        <begin position="641"/>
        <end position="744"/>
    </location>
</feature>
<feature type="domain" description="Histone chaperone RTT106/FACT complex subunit SPT16-like middle" evidence="3">
    <location>
        <begin position="993"/>
        <end position="1058"/>
    </location>
</feature>
<dbReference type="VEuPathDB" id="GiardiaDB:QR46_2836"/>
<dbReference type="InterPro" id="IPR056595">
    <property type="entry name" value="Fact-SPT16_PH"/>
</dbReference>
<dbReference type="Pfam" id="PF08644">
    <property type="entry name" value="SPT16"/>
    <property type="match status" value="1"/>
</dbReference>
<comment type="subunit">
    <text evidence="1">Component of the FACT complex.</text>
</comment>
<keyword evidence="1" id="KW-0805">Transcription regulation</keyword>
<dbReference type="PANTHER" id="PTHR13980">
    <property type="entry name" value="CDC68 RELATED"/>
    <property type="match status" value="1"/>
</dbReference>
<dbReference type="PANTHER" id="PTHR13980:SF15">
    <property type="entry name" value="FACT COMPLEX SUBUNIT SPT16"/>
    <property type="match status" value="1"/>
</dbReference>
<evidence type="ECO:0000259" key="4">
    <source>
        <dbReference type="Pfam" id="PF08644"/>
    </source>
</evidence>
<feature type="domain" description="FACT complex subunit SPT16 PH-like" evidence="5">
    <location>
        <begin position="793"/>
        <end position="864"/>
    </location>
</feature>
<sequence length="1166" mass="129665">MGESDGISTYHAAVHHIFRRWDAYAGVQVDSFWLYQTSDFMTASPSSATASLLRLLTGSDMKGVPILFMKGQRTVLFLPINDRAHTTLSSFNGRSSEGIETKVLLMGKGKPPPGLAEAIERLKSSKTRTLGIMSADISIIEKSGNKLMEELRTQVAGIPSFSMNTDATGLALDILSFIPNIYHASLRAASQEALSCYGKVYNALEKIFGGGRYLDSQRRIMLDTVINSACGGVADVSKELSAGSGTRYIQLNEQQLLALNKASRLSASISLVSTATKDILGDNLSNILRKAIHASALGHGIVNELQVISASGQEPSRLALTNVICTVTRSGMTGVVARTVACAHISIAGAVRSAFEAVERAHRESFDLLTENAPLSSLVQRRLEAQANFATTFTCKRTNLSISLSFDKLELGGVCGALTGAGVTTREQALEALRSSGLAPLCLGQDSLSQETAETIITGSTPLFLVTAAHVTIPDKSISFDILYGDTVLLALAHSGDTQHILTGPDSMRNSTTACLRGFFMLTESGETRSGGPATSLTPPSESSGSDESSDVRVSAMRDRNIEERRHVRQERASRQKALNESQARLGLELQQRIEERFRAGRQKFRKEGVVREIATAFSSVNDYPSAIGGDDSIIYKMTTSDSLFIMINSRPVPIHPNMIHNIKIAGTNEAGITLIRMQLAAPGVVTGKARDNYPQLELYGTSNVFLKEILFECAASKAEKIVEELTNHLTAFRQKQQNELHRNEPIQIDMDIDNVMGEDVKNAILKPETLSLFQSSHPTHYCLSSSNLNQPLQVRPNIERQRSKEGGGLHVHENGLLYLYGNPSRQIRICLLYKNIKTCVFEKLRDSSHIAILYFMFRVPTTIKQLIMGDLPKGEYDEAVLTKPQNGITFLCNFETGVRLSSGVKPKTDREEVEHERAAAQNMRKANKIYGKFLECMNDALRAYEEKNPIYTGHLFKVCTRDRNYPSFFASYQGNQTFHIYKNRRLGCMEPKTQFIVAVEDLDMVVFENLNLYRDSTFHMTFHYRDIRMDPVTISSIQSKYVHDLQDWVNAMGIKYYITAETTKWKDFTTKYYNKREDYVEFLEGGSWNAFFKSDSESSSEEQDDDSDVFQENSYDEDDDDDDEISGSCATSEPDNVQGDDEFSSEVIDFEEESESDHRDYRRRR</sequence>
<dbReference type="EMBL" id="JXTI01000080">
    <property type="protein sequence ID" value="KWX13168.1"/>
    <property type="molecule type" value="Genomic_DNA"/>
</dbReference>
<comment type="caution">
    <text evidence="6">The sequence shown here is derived from an EMBL/GenBank/DDBJ whole genome shotgun (WGS) entry which is preliminary data.</text>
</comment>
<accession>A0A132NT06</accession>
<dbReference type="InterPro" id="IPR013719">
    <property type="entry name" value="RTT106/SPT16-like_middle_dom"/>
</dbReference>
<evidence type="ECO:0000256" key="2">
    <source>
        <dbReference type="SAM" id="MobiDB-lite"/>
    </source>
</evidence>
<dbReference type="Pfam" id="PF24824">
    <property type="entry name" value="PH_SPT16"/>
    <property type="match status" value="1"/>
</dbReference>
<dbReference type="InterPro" id="IPR040258">
    <property type="entry name" value="Spt16"/>
</dbReference>
<keyword evidence="1" id="KW-0804">Transcription</keyword>
<dbReference type="AlphaFoldDB" id="A0A132NT06"/>
<dbReference type="Gene3D" id="2.30.29.30">
    <property type="entry name" value="Pleckstrin-homology domain (PH domain)/Phosphotyrosine-binding domain (PTB)"/>
    <property type="match status" value="1"/>
</dbReference>
<feature type="region of interest" description="Disordered" evidence="2">
    <location>
        <begin position="1094"/>
        <end position="1166"/>
    </location>
</feature>
<dbReference type="GO" id="GO:0006368">
    <property type="term" value="P:transcription elongation by RNA polymerase II"/>
    <property type="evidence" value="ECO:0007669"/>
    <property type="project" value="TreeGrafter"/>
</dbReference>
<dbReference type="GO" id="GO:0035101">
    <property type="term" value="C:FACT complex"/>
    <property type="evidence" value="ECO:0007669"/>
    <property type="project" value="UniProtKB-UniRule"/>
</dbReference>
<evidence type="ECO:0000256" key="1">
    <source>
        <dbReference type="RuleBase" id="RU367052"/>
    </source>
</evidence>
<dbReference type="Gene3D" id="2.30.29.210">
    <property type="entry name" value="FACT complex subunit Spt16p/Cdc68p"/>
    <property type="match status" value="1"/>
</dbReference>
<feature type="compositionally biased region" description="Low complexity" evidence="2">
    <location>
        <begin position="541"/>
        <end position="555"/>
    </location>
</feature>
<keyword evidence="1" id="KW-0539">Nucleus</keyword>
<gene>
    <name evidence="6" type="ORF">QR46_2836</name>
</gene>
<feature type="region of interest" description="Disordered" evidence="2">
    <location>
        <begin position="525"/>
        <end position="580"/>
    </location>
</feature>
<organism evidence="6 7">
    <name type="scientific">Giardia duodenalis assemblage B</name>
    <dbReference type="NCBI Taxonomy" id="1394984"/>
    <lineage>
        <taxon>Eukaryota</taxon>
        <taxon>Metamonada</taxon>
        <taxon>Diplomonadida</taxon>
        <taxon>Hexamitidae</taxon>
        <taxon>Giardiinae</taxon>
        <taxon>Giardia</taxon>
    </lineage>
</organism>
<feature type="compositionally biased region" description="Acidic residues" evidence="2">
    <location>
        <begin position="1139"/>
        <end position="1156"/>
    </location>
</feature>
<dbReference type="GO" id="GO:0031491">
    <property type="term" value="F:nucleosome binding"/>
    <property type="evidence" value="ECO:0007669"/>
    <property type="project" value="TreeGrafter"/>
</dbReference>
<keyword evidence="1" id="KW-0158">Chromosome</keyword>
<protein>
    <recommendedName>
        <fullName evidence="1">FACT complex subunit</fullName>
    </recommendedName>
</protein>
<reference evidence="6 7" key="1">
    <citation type="journal article" date="2015" name="Mol. Biochem. Parasitol.">
        <title>Identification of polymorphic genes for use in assemblage B genotyping assays through comparative genomics of multiple assemblage B Giardia duodenalis isolates.</title>
        <authorList>
            <person name="Wielinga C."/>
            <person name="Thompson R.C."/>
            <person name="Monis P."/>
            <person name="Ryan U."/>
        </authorList>
    </citation>
    <scope>NUCLEOTIDE SEQUENCE [LARGE SCALE GENOMIC DNA]</scope>
    <source>
        <strain evidence="6 7">BAH15c1</strain>
    </source>
</reference>
<comment type="function">
    <text evidence="1">Component of the FACT complex, a general chromatin factor that acts to reorganize nucleosomes. The FACT complex is involved in multiple processes that require DNA as a template such as mRNA elongation, DNA replication and DNA repair. During transcription elongation the FACT complex acts as a histone chaperone that both destabilizes and restores nucleosomal structure. It facilitates the passage of RNA polymerase II and transcription by promoting the dissociation of one histone H2A-H2B dimer from the nucleosome, then subsequently promotes the reestablishment of the nucleosome following the passage of RNA polymerase II.</text>
</comment>
<evidence type="ECO:0000313" key="7">
    <source>
        <dbReference type="Proteomes" id="UP000070089"/>
    </source>
</evidence>
<evidence type="ECO:0000259" key="5">
    <source>
        <dbReference type="Pfam" id="PF24824"/>
    </source>
</evidence>
<dbReference type="GO" id="GO:0006281">
    <property type="term" value="P:DNA repair"/>
    <property type="evidence" value="ECO:0007669"/>
    <property type="project" value="UniProtKB-UniRule"/>
</dbReference>
<feature type="compositionally biased region" description="Basic and acidic residues" evidence="2">
    <location>
        <begin position="1157"/>
        <end position="1166"/>
    </location>
</feature>
<dbReference type="InterPro" id="IPR013953">
    <property type="entry name" value="FACT_SPT16_M"/>
</dbReference>
<name>A0A132NT06_GIAIN</name>
<dbReference type="Proteomes" id="UP000070089">
    <property type="component" value="Unassembled WGS sequence"/>
</dbReference>
<evidence type="ECO:0000259" key="3">
    <source>
        <dbReference type="Pfam" id="PF08512"/>
    </source>
</evidence>
<evidence type="ECO:0000313" key="6">
    <source>
        <dbReference type="EMBL" id="KWX13168.1"/>
    </source>
</evidence>
<comment type="subcellular location">
    <subcellularLocation>
        <location evidence="1">Nucleus</location>
    </subcellularLocation>
    <subcellularLocation>
        <location evidence="1">Chromosome</location>
    </subcellularLocation>
</comment>
<keyword evidence="1" id="KW-0227">DNA damage</keyword>
<proteinExistence type="inferred from homology"/>
<keyword evidence="1" id="KW-0234">DNA repair</keyword>
<dbReference type="GO" id="GO:0006260">
    <property type="term" value="P:DNA replication"/>
    <property type="evidence" value="ECO:0007669"/>
    <property type="project" value="UniProtKB-KW"/>
</dbReference>
<feature type="compositionally biased region" description="Basic and acidic residues" evidence="2">
    <location>
        <begin position="556"/>
        <end position="574"/>
    </location>
</feature>
<dbReference type="Pfam" id="PF08512">
    <property type="entry name" value="Rttp106-like_middle"/>
    <property type="match status" value="1"/>
</dbReference>
<dbReference type="OrthoDB" id="10251642at2759"/>
<dbReference type="InterPro" id="IPR011993">
    <property type="entry name" value="PH-like_dom_sf"/>
</dbReference>
<keyword evidence="1" id="KW-0235">DNA replication</keyword>
<comment type="similarity">
    <text evidence="1">Belongs to the peptidase M24 family. SPT16 subfamily.</text>
</comment>
<feature type="compositionally biased region" description="Acidic residues" evidence="2">
    <location>
        <begin position="1099"/>
        <end position="1126"/>
    </location>
</feature>
<dbReference type="Gene3D" id="2.30.29.150">
    <property type="match status" value="1"/>
</dbReference>